<dbReference type="SUPFAM" id="SSF53756">
    <property type="entry name" value="UDP-Glycosyltransferase/glycogen phosphorylase"/>
    <property type="match status" value="1"/>
</dbReference>
<dbReference type="GO" id="GO:0008915">
    <property type="term" value="F:lipid-A-disaccharide synthase activity"/>
    <property type="evidence" value="ECO:0007669"/>
    <property type="project" value="UniProtKB-UniRule"/>
</dbReference>
<evidence type="ECO:0000256" key="8">
    <source>
        <dbReference type="ARBA" id="ARBA00022679"/>
    </source>
</evidence>
<comment type="function">
    <text evidence="1">Condensation of UDP-2,3-diacylglucosamine and 2,3-diacylglucosamine-1-phosphate to form lipid A disaccharide, a precursor of lipid A, a phosphorylated glycolipid that anchors the lipopolysaccharide to the outer membrane of the cell.</text>
</comment>
<dbReference type="PANTHER" id="PTHR30372:SF4">
    <property type="entry name" value="LIPID-A-DISACCHARIDE SYNTHASE, MITOCHONDRIAL-RELATED"/>
    <property type="match status" value="1"/>
</dbReference>
<evidence type="ECO:0000256" key="2">
    <source>
        <dbReference type="ARBA" id="ARBA00007868"/>
    </source>
</evidence>
<dbReference type="InterPro" id="IPR003835">
    <property type="entry name" value="Glyco_trans_19"/>
</dbReference>
<evidence type="ECO:0000256" key="5">
    <source>
        <dbReference type="ARBA" id="ARBA00022516"/>
    </source>
</evidence>
<comment type="catalytic activity">
    <reaction evidence="10">
        <text>a lipid X + a UDP-2-N,3-O-bis[(3R)-3-hydroxyacyl]-alpha-D-glucosamine = a lipid A disaccharide + UDP + H(+)</text>
        <dbReference type="Rhea" id="RHEA:67828"/>
        <dbReference type="ChEBI" id="CHEBI:15378"/>
        <dbReference type="ChEBI" id="CHEBI:58223"/>
        <dbReference type="ChEBI" id="CHEBI:137748"/>
        <dbReference type="ChEBI" id="CHEBI:176338"/>
        <dbReference type="ChEBI" id="CHEBI:176343"/>
        <dbReference type="EC" id="2.4.1.182"/>
    </reaction>
</comment>
<keyword evidence="8 12" id="KW-0808">Transferase</keyword>
<accession>A0A840AKC9</accession>
<evidence type="ECO:0000256" key="3">
    <source>
        <dbReference type="ARBA" id="ARBA00012687"/>
    </source>
</evidence>
<dbReference type="RefSeq" id="WP_183396746.1">
    <property type="nucleotide sequence ID" value="NZ_JACIDS010000001.1"/>
</dbReference>
<evidence type="ECO:0000256" key="10">
    <source>
        <dbReference type="ARBA" id="ARBA00048975"/>
    </source>
</evidence>
<keyword evidence="6" id="KW-0441">Lipid A biosynthesis</keyword>
<evidence type="ECO:0000256" key="1">
    <source>
        <dbReference type="ARBA" id="ARBA00002056"/>
    </source>
</evidence>
<dbReference type="EMBL" id="JACIDS010000001">
    <property type="protein sequence ID" value="MBB3929045.1"/>
    <property type="molecule type" value="Genomic_DNA"/>
</dbReference>
<keyword evidence="7 12" id="KW-0328">Glycosyltransferase</keyword>
<evidence type="ECO:0000256" key="9">
    <source>
        <dbReference type="ARBA" id="ARBA00023098"/>
    </source>
</evidence>
<dbReference type="GO" id="GO:0009245">
    <property type="term" value="P:lipid A biosynthetic process"/>
    <property type="evidence" value="ECO:0007669"/>
    <property type="project" value="UniProtKB-UniRule"/>
</dbReference>
<keyword evidence="13" id="KW-1185">Reference proteome</keyword>
<dbReference type="Proteomes" id="UP000553963">
    <property type="component" value="Unassembled WGS sequence"/>
</dbReference>
<evidence type="ECO:0000256" key="4">
    <source>
        <dbReference type="ARBA" id="ARBA00020902"/>
    </source>
</evidence>
<dbReference type="Pfam" id="PF02684">
    <property type="entry name" value="LpxB"/>
    <property type="match status" value="1"/>
</dbReference>
<evidence type="ECO:0000313" key="13">
    <source>
        <dbReference type="Proteomes" id="UP000553963"/>
    </source>
</evidence>
<reference evidence="12 13" key="1">
    <citation type="submission" date="2020-08" db="EMBL/GenBank/DDBJ databases">
        <title>Genomic Encyclopedia of Type Strains, Phase IV (KMG-IV): sequencing the most valuable type-strain genomes for metagenomic binning, comparative biology and taxonomic classification.</title>
        <authorList>
            <person name="Goeker M."/>
        </authorList>
    </citation>
    <scope>NUCLEOTIDE SEQUENCE [LARGE SCALE GENOMIC DNA]</scope>
    <source>
        <strain evidence="12 13">DSM 25966</strain>
    </source>
</reference>
<evidence type="ECO:0000256" key="6">
    <source>
        <dbReference type="ARBA" id="ARBA00022556"/>
    </source>
</evidence>
<sequence length="396" mass="42902">MTAGEARPLRVFLVAGEESGDALAAPLMHALAARKGGARFVGVGGDRMRAAGLESLFPMEDLTAMGFAAVIGKLPTILRRMRQTVEAIIADPPDVVVLVDSPDFTHRVAARLRARRPDIPIVKYVAPTVWAWRSGRARALAPIVDHVLALLPFEPKVMADLGGPPTRYVGHSLSEERAELRPSAEEAERRRASPPLLLVLPGSRGQEIRMMAPLFGKALAILADRGHRFELVLPTPPRLKGRIETLTADWTVKPRIVTDPAVKRAAFRSAYAALAASGTVTLELALARIPMVGAYRLPNWEAIIAWFALKTRTILLANIVLGKQVIPEVMQLDCTPERLADALEPILREGPAREAQFAAFDEIERVLDTGGRTSAEIAAEVVEAAAAGRNRPARLS</sequence>
<evidence type="ECO:0000256" key="7">
    <source>
        <dbReference type="ARBA" id="ARBA00022676"/>
    </source>
</evidence>
<name>A0A840AKC9_9HYPH</name>
<keyword evidence="5" id="KW-0444">Lipid biosynthesis</keyword>
<dbReference type="PANTHER" id="PTHR30372">
    <property type="entry name" value="LIPID-A-DISACCHARIDE SYNTHASE"/>
    <property type="match status" value="1"/>
</dbReference>
<dbReference type="GO" id="GO:0005543">
    <property type="term" value="F:phospholipid binding"/>
    <property type="evidence" value="ECO:0007669"/>
    <property type="project" value="TreeGrafter"/>
</dbReference>
<dbReference type="EC" id="2.4.1.182" evidence="3 11"/>
<organism evidence="12 13">
    <name type="scientific">Kaistia hirudinis</name>
    <dbReference type="NCBI Taxonomy" id="1293440"/>
    <lineage>
        <taxon>Bacteria</taxon>
        <taxon>Pseudomonadati</taxon>
        <taxon>Pseudomonadota</taxon>
        <taxon>Alphaproteobacteria</taxon>
        <taxon>Hyphomicrobiales</taxon>
        <taxon>Kaistiaceae</taxon>
        <taxon>Kaistia</taxon>
    </lineage>
</organism>
<keyword evidence="9" id="KW-0443">Lipid metabolism</keyword>
<protein>
    <recommendedName>
        <fullName evidence="4 11">Lipid-A-disaccharide synthase</fullName>
        <ecNumber evidence="3 11">2.4.1.182</ecNumber>
    </recommendedName>
</protein>
<evidence type="ECO:0000256" key="11">
    <source>
        <dbReference type="NCBIfam" id="TIGR00215"/>
    </source>
</evidence>
<comment type="similarity">
    <text evidence="2">Belongs to the LpxB family.</text>
</comment>
<proteinExistence type="inferred from homology"/>
<comment type="caution">
    <text evidence="12">The sequence shown here is derived from an EMBL/GenBank/DDBJ whole genome shotgun (WGS) entry which is preliminary data.</text>
</comment>
<dbReference type="GO" id="GO:0016020">
    <property type="term" value="C:membrane"/>
    <property type="evidence" value="ECO:0007669"/>
    <property type="project" value="GOC"/>
</dbReference>
<evidence type="ECO:0000313" key="12">
    <source>
        <dbReference type="EMBL" id="MBB3929045.1"/>
    </source>
</evidence>
<gene>
    <name evidence="12" type="ORF">GGR25_000064</name>
</gene>
<dbReference type="AlphaFoldDB" id="A0A840AKC9"/>
<dbReference type="NCBIfam" id="TIGR00215">
    <property type="entry name" value="lpxB"/>
    <property type="match status" value="1"/>
</dbReference>